<dbReference type="RefSeq" id="WP_013017999.1">
    <property type="nucleotide sequence ID" value="NC_013947.1"/>
</dbReference>
<organism evidence="2 3">
    <name type="scientific">Stackebrandtia nassauensis (strain DSM 44728 / CIP 108903 / NRRL B-16338 / NBRC 102104 / LLR-40K-21)</name>
    <dbReference type="NCBI Taxonomy" id="446470"/>
    <lineage>
        <taxon>Bacteria</taxon>
        <taxon>Bacillati</taxon>
        <taxon>Actinomycetota</taxon>
        <taxon>Actinomycetes</taxon>
        <taxon>Glycomycetales</taxon>
        <taxon>Glycomycetaceae</taxon>
        <taxon>Stackebrandtia</taxon>
    </lineage>
</organism>
<dbReference type="Proteomes" id="UP000000844">
    <property type="component" value="Chromosome"/>
</dbReference>
<dbReference type="SUPFAM" id="SSF53067">
    <property type="entry name" value="Actin-like ATPase domain"/>
    <property type="match status" value="2"/>
</dbReference>
<evidence type="ECO:0000313" key="3">
    <source>
        <dbReference type="Proteomes" id="UP000000844"/>
    </source>
</evidence>
<protein>
    <submittedName>
        <fullName evidence="2">ATPase BadF/BadG/BcrA/BcrD type</fullName>
    </submittedName>
</protein>
<evidence type="ECO:0000313" key="2">
    <source>
        <dbReference type="EMBL" id="ADD42428.1"/>
    </source>
</evidence>
<dbReference type="PANTHER" id="PTHR43190">
    <property type="entry name" value="N-ACETYL-D-GLUCOSAMINE KINASE"/>
    <property type="match status" value="1"/>
</dbReference>
<reference evidence="2 3" key="1">
    <citation type="journal article" date="2009" name="Stand. Genomic Sci.">
        <title>Complete genome sequence of Stackebrandtia nassauensis type strain (LLR-40K-21).</title>
        <authorList>
            <person name="Munk C."/>
            <person name="Lapidus A."/>
            <person name="Copeland A."/>
            <person name="Jando M."/>
            <person name="Mayilraj S."/>
            <person name="Glavina Del Rio T."/>
            <person name="Nolan M."/>
            <person name="Chen F."/>
            <person name="Lucas S."/>
            <person name="Tice H."/>
            <person name="Cheng J.F."/>
            <person name="Han C."/>
            <person name="Detter J.C."/>
            <person name="Bruce D."/>
            <person name="Goodwin L."/>
            <person name="Chain P."/>
            <person name="Pitluck S."/>
            <person name="Goker M."/>
            <person name="Ovchinikova G."/>
            <person name="Pati A."/>
            <person name="Ivanova N."/>
            <person name="Mavromatis K."/>
            <person name="Chen A."/>
            <person name="Palaniappan K."/>
            <person name="Land M."/>
            <person name="Hauser L."/>
            <person name="Chang Y.J."/>
            <person name="Jeffries C.D."/>
            <person name="Bristow J."/>
            <person name="Eisen J.A."/>
            <person name="Markowitz V."/>
            <person name="Hugenholtz P."/>
            <person name="Kyrpides N.C."/>
            <person name="Klenk H.P."/>
        </authorList>
    </citation>
    <scope>NUCLEOTIDE SEQUENCE [LARGE SCALE GENOMIC DNA]</scope>
    <source>
        <strain evidence="3">DSM 44728 / CIP 108903 / NRRL B-16338 / NBRC 102104 / LLR-40K-21</strain>
    </source>
</reference>
<name>D3Q7F7_STANL</name>
<dbReference type="InterPro" id="IPR002731">
    <property type="entry name" value="ATPase_BadF"/>
</dbReference>
<dbReference type="InterPro" id="IPR052519">
    <property type="entry name" value="Euk-type_GlcNAc_Kinase"/>
</dbReference>
<dbReference type="HOGENOM" id="CLU_016274_3_0_11"/>
<dbReference type="EMBL" id="CP001778">
    <property type="protein sequence ID" value="ADD42428.1"/>
    <property type="molecule type" value="Genomic_DNA"/>
</dbReference>
<feature type="domain" description="ATPase BadF/BadG/BcrA/BcrD type" evidence="1">
    <location>
        <begin position="5"/>
        <end position="288"/>
    </location>
</feature>
<dbReference type="AlphaFoldDB" id="D3Q7F7"/>
<sequence length="319" mass="31802">MNVFLGIDAGGSGTTAVAIDLDGQLLGSGRAPAANPQVCSPDQVSSALELAARSALDGTAASVTGGVVGMSGLAATARGEVVKAIASAWDRAGLSCPMRVVGDAVTAFASATSEADGTVIVAGTGAVVAEVRDREITRTVDGLGWLLGDEGSGFWLGLAAARHTARHLSAGRPATRLTDAVTGHLGAHDGEAFVSACYLRPREALAELAPLVCESAADGDADARALAAEAGQRLADSYTTLDPGPGPVVITGGLLTNHTPVRAHLQRALVNRTGTTALIATDAALGGAWLAATRSDGLTAEGAAELHKRLAGDATRGGD</sequence>
<evidence type="ECO:0000259" key="1">
    <source>
        <dbReference type="Pfam" id="PF01869"/>
    </source>
</evidence>
<accession>D3Q7F7</accession>
<dbReference type="Gene3D" id="3.30.420.40">
    <property type="match status" value="2"/>
</dbReference>
<dbReference type="KEGG" id="sna:Snas_2752"/>
<gene>
    <name evidence="2" type="ordered locus">Snas_2752</name>
</gene>
<dbReference type="eggNOG" id="COG2971">
    <property type="taxonomic scope" value="Bacteria"/>
</dbReference>
<keyword evidence="3" id="KW-1185">Reference proteome</keyword>
<dbReference type="InterPro" id="IPR043129">
    <property type="entry name" value="ATPase_NBD"/>
</dbReference>
<dbReference type="Pfam" id="PF01869">
    <property type="entry name" value="BcrAD_BadFG"/>
    <property type="match status" value="1"/>
</dbReference>
<proteinExistence type="predicted"/>
<dbReference type="STRING" id="446470.Snas_2752"/>
<dbReference type="PANTHER" id="PTHR43190:SF3">
    <property type="entry name" value="N-ACETYL-D-GLUCOSAMINE KINASE"/>
    <property type="match status" value="1"/>
</dbReference>